<reference evidence="11" key="1">
    <citation type="submission" date="2019-08" db="EMBL/GenBank/DDBJ databases">
        <title>The improved chromosome-level genome for the pearl oyster Pinctada fucata martensii using PacBio sequencing and Hi-C.</title>
        <authorList>
            <person name="Zheng Z."/>
        </authorList>
    </citation>
    <scope>NUCLEOTIDE SEQUENCE</scope>
    <source>
        <strain evidence="11">ZZ-2019</strain>
        <tissue evidence="11">Adductor muscle</tissue>
    </source>
</reference>
<keyword evidence="9" id="KW-1003">Cell membrane</keyword>
<dbReference type="GO" id="GO:0005886">
    <property type="term" value="C:plasma membrane"/>
    <property type="evidence" value="ECO:0007669"/>
    <property type="project" value="UniProtKB-UniRule"/>
</dbReference>
<evidence type="ECO:0000256" key="8">
    <source>
        <dbReference type="ARBA" id="ARBA00023180"/>
    </source>
</evidence>
<dbReference type="EMBL" id="VSWD01000008">
    <property type="protein sequence ID" value="KAK3094803.1"/>
    <property type="molecule type" value="Genomic_DNA"/>
</dbReference>
<dbReference type="AlphaFoldDB" id="A0AA89C0N7"/>
<dbReference type="PANTHER" id="PTHR10962">
    <property type="entry name" value="INTEGRAL TRANSMEMBRANE PROTEIN 2"/>
    <property type="match status" value="1"/>
</dbReference>
<proteinExistence type="inferred from homology"/>
<evidence type="ECO:0000313" key="11">
    <source>
        <dbReference type="EMBL" id="KAK3094803.1"/>
    </source>
</evidence>
<feature type="domain" description="BRICHOS" evidence="10">
    <location>
        <begin position="190"/>
        <end position="285"/>
    </location>
</feature>
<evidence type="ECO:0000256" key="7">
    <source>
        <dbReference type="ARBA" id="ARBA00023157"/>
    </source>
</evidence>
<evidence type="ECO:0000256" key="5">
    <source>
        <dbReference type="ARBA" id="ARBA00022989"/>
    </source>
</evidence>
<dbReference type="Proteomes" id="UP001186944">
    <property type="component" value="Unassembled WGS sequence"/>
</dbReference>
<dbReference type="InterPro" id="IPR040145">
    <property type="entry name" value="ITM2"/>
</dbReference>
<evidence type="ECO:0000256" key="3">
    <source>
        <dbReference type="ARBA" id="ARBA00022692"/>
    </source>
</evidence>
<evidence type="ECO:0000313" key="12">
    <source>
        <dbReference type="Proteomes" id="UP001186944"/>
    </source>
</evidence>
<evidence type="ECO:0000259" key="10">
    <source>
        <dbReference type="PROSITE" id="PS50869"/>
    </source>
</evidence>
<evidence type="ECO:0000256" key="2">
    <source>
        <dbReference type="ARBA" id="ARBA00006794"/>
    </source>
</evidence>
<evidence type="ECO:0000256" key="6">
    <source>
        <dbReference type="ARBA" id="ARBA00023136"/>
    </source>
</evidence>
<keyword evidence="5 9" id="KW-1133">Transmembrane helix</keyword>
<name>A0AA89C0N7_PINIB</name>
<accession>A0AA89C0N7</accession>
<dbReference type="InterPro" id="IPR007084">
    <property type="entry name" value="BRICHOS_dom"/>
</dbReference>
<dbReference type="GO" id="GO:0001540">
    <property type="term" value="F:amyloid-beta binding"/>
    <property type="evidence" value="ECO:0007669"/>
    <property type="project" value="TreeGrafter"/>
</dbReference>
<keyword evidence="7" id="KW-1015">Disulfide bond</keyword>
<protein>
    <recommendedName>
        <fullName evidence="9">Integral membrane protein 2</fullName>
    </recommendedName>
</protein>
<organism evidence="11 12">
    <name type="scientific">Pinctada imbricata</name>
    <name type="common">Atlantic pearl-oyster</name>
    <name type="synonym">Pinctada martensii</name>
    <dbReference type="NCBI Taxonomy" id="66713"/>
    <lineage>
        <taxon>Eukaryota</taxon>
        <taxon>Metazoa</taxon>
        <taxon>Spiralia</taxon>
        <taxon>Lophotrochozoa</taxon>
        <taxon>Mollusca</taxon>
        <taxon>Bivalvia</taxon>
        <taxon>Autobranchia</taxon>
        <taxon>Pteriomorphia</taxon>
        <taxon>Pterioida</taxon>
        <taxon>Pterioidea</taxon>
        <taxon>Pteriidae</taxon>
        <taxon>Pinctada</taxon>
    </lineage>
</organism>
<evidence type="ECO:0000256" key="9">
    <source>
        <dbReference type="RuleBase" id="RU367061"/>
    </source>
</evidence>
<comment type="similarity">
    <text evidence="2 9">Belongs to the ITM2 family.</text>
</comment>
<comment type="caution">
    <text evidence="11">The sequence shown here is derived from an EMBL/GenBank/DDBJ whole genome shotgun (WGS) entry which is preliminary data.</text>
</comment>
<dbReference type="PANTHER" id="PTHR10962:SF1">
    <property type="entry name" value="INTEGRAL MEMBRANE PROTEIN 2"/>
    <property type="match status" value="1"/>
</dbReference>
<keyword evidence="3 9" id="KW-0812">Transmembrane</keyword>
<feature type="transmembrane region" description="Helical" evidence="9">
    <location>
        <begin position="88"/>
        <end position="113"/>
    </location>
</feature>
<dbReference type="GO" id="GO:0005794">
    <property type="term" value="C:Golgi apparatus"/>
    <property type="evidence" value="ECO:0007669"/>
    <property type="project" value="TreeGrafter"/>
</dbReference>
<gene>
    <name evidence="11" type="ORF">FSP39_006405</name>
</gene>
<evidence type="ECO:0000256" key="1">
    <source>
        <dbReference type="ARBA" id="ARBA00004606"/>
    </source>
</evidence>
<keyword evidence="4 9" id="KW-0735">Signal-anchor</keyword>
<keyword evidence="6 9" id="KW-0472">Membrane</keyword>
<comment type="subcellular location">
    <subcellularLocation>
        <location evidence="1 9">Membrane</location>
        <topology evidence="1 9">Single-pass type II membrane protein</topology>
    </subcellularLocation>
</comment>
<dbReference type="SMART" id="SM01039">
    <property type="entry name" value="BRICHOS"/>
    <property type="match status" value="1"/>
</dbReference>
<dbReference type="PROSITE" id="PS50869">
    <property type="entry name" value="BRICHOS"/>
    <property type="match status" value="1"/>
</dbReference>
<dbReference type="GO" id="GO:0042985">
    <property type="term" value="P:negative regulation of amyloid precursor protein biosynthetic process"/>
    <property type="evidence" value="ECO:0007669"/>
    <property type="project" value="TreeGrafter"/>
</dbReference>
<evidence type="ECO:0000256" key="4">
    <source>
        <dbReference type="ARBA" id="ARBA00022968"/>
    </source>
</evidence>
<keyword evidence="8" id="KW-0325">Glycoprotein</keyword>
<keyword evidence="12" id="KW-1185">Reference proteome</keyword>
<sequence>MTIYKANNPQKTEKQILEKKLLAEVQDESEVEARAVPVEIELAIRRRRSKIWLIILIVALLLYDESEVEARAVPVEIELAIRRRRSKIWLNIFLILVALLVLAAGITGGVLLYRRLSHKIYRGRCGFTALFDEEQKDLTDNGTPHAMAQNDKAKVDPQKHAVKVKPKRYNMQEDVQVIDDKIEKIHMPSFRDFRDTMILHDFEKNYSAIVDYQMQACYVMKLDRKRVSPPRDWIDLIQKFASGYYMPNASVLRRKYRVITPSIRNTEVFGRYISAECLNFHTYRLERMVGDHGIFKRSTGTHLTYAYYEPTGEHLEAIDISLYN</sequence>
<dbReference type="GO" id="GO:0070062">
    <property type="term" value="C:extracellular exosome"/>
    <property type="evidence" value="ECO:0007669"/>
    <property type="project" value="TreeGrafter"/>
</dbReference>
<dbReference type="Pfam" id="PF04089">
    <property type="entry name" value="BRICHOS"/>
    <property type="match status" value="1"/>
</dbReference>